<organism evidence="2 3">
    <name type="scientific">Spirosoma terrae</name>
    <dbReference type="NCBI Taxonomy" id="1968276"/>
    <lineage>
        <taxon>Bacteria</taxon>
        <taxon>Pseudomonadati</taxon>
        <taxon>Bacteroidota</taxon>
        <taxon>Cytophagia</taxon>
        <taxon>Cytophagales</taxon>
        <taxon>Cytophagaceae</taxon>
        <taxon>Spirosoma</taxon>
    </lineage>
</organism>
<name>A0A6L9L9F4_9BACT</name>
<keyword evidence="3" id="KW-1185">Reference proteome</keyword>
<comment type="caution">
    <text evidence="2">The sequence shown here is derived from an EMBL/GenBank/DDBJ whole genome shotgun (WGS) entry which is preliminary data.</text>
</comment>
<gene>
    <name evidence="2" type="ORF">GK108_20095</name>
</gene>
<evidence type="ECO:0000313" key="2">
    <source>
        <dbReference type="EMBL" id="NDU97196.1"/>
    </source>
</evidence>
<protein>
    <submittedName>
        <fullName evidence="2">Uncharacterized protein</fullName>
    </submittedName>
</protein>
<evidence type="ECO:0000256" key="1">
    <source>
        <dbReference type="SAM" id="Phobius"/>
    </source>
</evidence>
<evidence type="ECO:0000313" key="3">
    <source>
        <dbReference type="Proteomes" id="UP000474175"/>
    </source>
</evidence>
<proteinExistence type="predicted"/>
<dbReference type="AlphaFoldDB" id="A0A6L9L9F4"/>
<keyword evidence="1" id="KW-0472">Membrane</keyword>
<reference evidence="2 3" key="1">
    <citation type="submission" date="2020-02" db="EMBL/GenBank/DDBJ databases">
        <title>Draft genome sequence of two Spirosoma agri KCTC 52727 and Spirosoma terrae KCTC 52035.</title>
        <authorList>
            <person name="Rojas J."/>
            <person name="Ambika Manirajan B."/>
            <person name="Suarez C."/>
            <person name="Ratering S."/>
            <person name="Schnell S."/>
        </authorList>
    </citation>
    <scope>NUCLEOTIDE SEQUENCE [LARGE SCALE GENOMIC DNA]</scope>
    <source>
        <strain evidence="2 3">KCTC 52035</strain>
    </source>
</reference>
<feature type="transmembrane region" description="Helical" evidence="1">
    <location>
        <begin position="64"/>
        <end position="82"/>
    </location>
</feature>
<dbReference type="Proteomes" id="UP000474175">
    <property type="component" value="Unassembled WGS sequence"/>
</dbReference>
<sequence length="125" mass="13761">MNAIKAFFQKDNATAKLSGWLILLASLLTLAGQHFHFPPKTYLIMTVVAGSLTAMATVFKTSKVITWSLLWLLIYTVVNYLSNNLTQVWPEAQTIVAYIGGAIKLITDYSAHQSGDETPPTTLTK</sequence>
<feature type="transmembrane region" description="Helical" evidence="1">
    <location>
        <begin position="42"/>
        <end position="59"/>
    </location>
</feature>
<keyword evidence="1" id="KW-0812">Transmembrane</keyword>
<dbReference type="EMBL" id="JAAFZH010000010">
    <property type="protein sequence ID" value="NDU97196.1"/>
    <property type="molecule type" value="Genomic_DNA"/>
</dbReference>
<keyword evidence="1" id="KW-1133">Transmembrane helix</keyword>
<dbReference type="RefSeq" id="WP_163952406.1">
    <property type="nucleotide sequence ID" value="NZ_JAAFZH010000010.1"/>
</dbReference>
<accession>A0A6L9L9F4</accession>